<keyword evidence="2" id="KW-0472">Membrane</keyword>
<feature type="transmembrane region" description="Helical" evidence="2">
    <location>
        <begin position="128"/>
        <end position="154"/>
    </location>
</feature>
<accession>A0AAJ6B4V8</accession>
<feature type="region of interest" description="Disordered" evidence="1">
    <location>
        <begin position="1"/>
        <end position="84"/>
    </location>
</feature>
<organism evidence="3 4">
    <name type="scientific">Candidatus Microbacterium phytovorans</name>
    <dbReference type="NCBI Taxonomy" id="3121374"/>
    <lineage>
        <taxon>Bacteria</taxon>
        <taxon>Bacillati</taxon>
        <taxon>Actinomycetota</taxon>
        <taxon>Actinomycetes</taxon>
        <taxon>Micrococcales</taxon>
        <taxon>Microbacteriaceae</taxon>
        <taxon>Microbacterium</taxon>
    </lineage>
</organism>
<protein>
    <submittedName>
        <fullName evidence="3">Uncharacterized protein</fullName>
    </submittedName>
</protein>
<name>A0AAJ6B4V8_9MICO</name>
<dbReference type="AlphaFoldDB" id="A0AAJ6B4V8"/>
<keyword evidence="2" id="KW-1133">Transmembrane helix</keyword>
<gene>
    <name evidence="3" type="ORF">P0Y48_06380</name>
</gene>
<feature type="compositionally biased region" description="Low complexity" evidence="1">
    <location>
        <begin position="53"/>
        <end position="70"/>
    </location>
</feature>
<proteinExistence type="predicted"/>
<evidence type="ECO:0000313" key="3">
    <source>
        <dbReference type="EMBL" id="WEK14812.1"/>
    </source>
</evidence>
<evidence type="ECO:0000256" key="2">
    <source>
        <dbReference type="SAM" id="Phobius"/>
    </source>
</evidence>
<reference evidence="3" key="1">
    <citation type="submission" date="2023-03" db="EMBL/GenBank/DDBJ databases">
        <title>Andean soil-derived lignocellulolytic bacterial consortium as a source of novel taxa and putative plastic-active enzymes.</title>
        <authorList>
            <person name="Diaz-Garcia L."/>
            <person name="Chuvochina M."/>
            <person name="Feuerriegel G."/>
            <person name="Bunk B."/>
            <person name="Sproer C."/>
            <person name="Streit W.R."/>
            <person name="Rodriguez L.M."/>
            <person name="Overmann J."/>
            <person name="Jimenez D.J."/>
        </authorList>
    </citation>
    <scope>NUCLEOTIDE SEQUENCE</scope>
    <source>
        <strain evidence="3">MAG 4610</strain>
    </source>
</reference>
<dbReference type="Proteomes" id="UP001213972">
    <property type="component" value="Chromosome"/>
</dbReference>
<dbReference type="EMBL" id="CP119321">
    <property type="protein sequence ID" value="WEK14812.1"/>
    <property type="molecule type" value="Genomic_DNA"/>
</dbReference>
<evidence type="ECO:0000313" key="4">
    <source>
        <dbReference type="Proteomes" id="UP001213972"/>
    </source>
</evidence>
<feature type="compositionally biased region" description="Basic and acidic residues" evidence="1">
    <location>
        <begin position="8"/>
        <end position="29"/>
    </location>
</feature>
<sequence length="155" mass="16228">MNDDDERTEIRRDLPPLDERTRTVDRSSELDAPGTPHAPGTSDVPGTPPGPAAPRGRGTRPAAVRTAAPRPGDRVAHVPGSIAEDASYTVRREPLPTIDRPATAPGASRARSEARVVREVGVSRRARVTVAVLVVLAFVLLIAGAVAVLAVLVAS</sequence>
<keyword evidence="2" id="KW-0812">Transmembrane</keyword>
<evidence type="ECO:0000256" key="1">
    <source>
        <dbReference type="SAM" id="MobiDB-lite"/>
    </source>
</evidence>